<proteinExistence type="predicted"/>
<reference evidence="2 3" key="1">
    <citation type="submission" date="2023-07" db="EMBL/GenBank/DDBJ databases">
        <title>Genomic Encyclopedia of Type Strains, Phase IV (KMG-IV): sequencing the most valuable type-strain genomes for metagenomic binning, comparative biology and taxonomic classification.</title>
        <authorList>
            <person name="Goeker M."/>
        </authorList>
    </citation>
    <scope>NUCLEOTIDE SEQUENCE [LARGE SCALE GENOMIC DNA]</scope>
    <source>
        <strain evidence="2 3">DSM 3770</strain>
    </source>
</reference>
<name>A0ABU0LCH1_XANAG</name>
<protein>
    <recommendedName>
        <fullName evidence="4">DUF992 domain-containing protein</fullName>
    </recommendedName>
</protein>
<feature type="chain" id="PRO_5045684673" description="DUF992 domain-containing protein" evidence="1">
    <location>
        <begin position="25"/>
        <end position="155"/>
    </location>
</feature>
<dbReference type="InterPro" id="IPR009333">
    <property type="entry name" value="DUF992"/>
</dbReference>
<sequence length="155" mass="15782">MKTVFKAGLAAAALCALSALPASAQSRVQVGELRCTLAPNVSFILGSVRDMSCTFKPRKGKTRTYEGTIRRLGLDIGVSGQSILVWGVFAPSSSVSPETLRGSYVGASANAAVGAGLGANALVGGNNNTIALQPLSVEAQTGLNVGLTVSDMSLR</sequence>
<gene>
    <name evidence="2" type="ORF">QOZ94_001612</name>
</gene>
<evidence type="ECO:0000256" key="1">
    <source>
        <dbReference type="SAM" id="SignalP"/>
    </source>
</evidence>
<comment type="caution">
    <text evidence="2">The sequence shown here is derived from an EMBL/GenBank/DDBJ whole genome shotgun (WGS) entry which is preliminary data.</text>
</comment>
<dbReference type="RefSeq" id="WP_237346794.1">
    <property type="nucleotide sequence ID" value="NZ_JABWGX010000023.1"/>
</dbReference>
<dbReference type="Pfam" id="PF06186">
    <property type="entry name" value="DUF992"/>
    <property type="match status" value="1"/>
</dbReference>
<dbReference type="Proteomes" id="UP001241747">
    <property type="component" value="Unassembled WGS sequence"/>
</dbReference>
<feature type="signal peptide" evidence="1">
    <location>
        <begin position="1"/>
        <end position="24"/>
    </location>
</feature>
<evidence type="ECO:0000313" key="3">
    <source>
        <dbReference type="Proteomes" id="UP001241747"/>
    </source>
</evidence>
<keyword evidence="1" id="KW-0732">Signal</keyword>
<keyword evidence="3" id="KW-1185">Reference proteome</keyword>
<organism evidence="2 3">
    <name type="scientific">Xanthobacter agilis</name>
    <dbReference type="NCBI Taxonomy" id="47492"/>
    <lineage>
        <taxon>Bacteria</taxon>
        <taxon>Pseudomonadati</taxon>
        <taxon>Pseudomonadota</taxon>
        <taxon>Alphaproteobacteria</taxon>
        <taxon>Hyphomicrobiales</taxon>
        <taxon>Xanthobacteraceae</taxon>
        <taxon>Xanthobacter</taxon>
    </lineage>
</organism>
<evidence type="ECO:0000313" key="2">
    <source>
        <dbReference type="EMBL" id="MDQ0504830.1"/>
    </source>
</evidence>
<accession>A0ABU0LCH1</accession>
<dbReference type="EMBL" id="JAUSVY010000003">
    <property type="protein sequence ID" value="MDQ0504830.1"/>
    <property type="molecule type" value="Genomic_DNA"/>
</dbReference>
<evidence type="ECO:0008006" key="4">
    <source>
        <dbReference type="Google" id="ProtNLM"/>
    </source>
</evidence>